<evidence type="ECO:0000256" key="9">
    <source>
        <dbReference type="ARBA" id="ARBA00023136"/>
    </source>
</evidence>
<comment type="similarity">
    <text evidence="10">Belongs to the peptidase M48 family.</text>
</comment>
<accession>A0ABP6TAZ9</accession>
<dbReference type="EMBL" id="BAAAYN010000056">
    <property type="protein sequence ID" value="GAA3396436.1"/>
    <property type="molecule type" value="Genomic_DNA"/>
</dbReference>
<proteinExistence type="inferred from homology"/>
<keyword evidence="4" id="KW-0479">Metal-binding</keyword>
<evidence type="ECO:0000256" key="1">
    <source>
        <dbReference type="ARBA" id="ARBA00022475"/>
    </source>
</evidence>
<evidence type="ECO:0000256" key="8">
    <source>
        <dbReference type="ARBA" id="ARBA00023049"/>
    </source>
</evidence>
<reference evidence="13" key="1">
    <citation type="journal article" date="2019" name="Int. J. Syst. Evol. Microbiol.">
        <title>The Global Catalogue of Microorganisms (GCM) 10K type strain sequencing project: providing services to taxonomists for standard genome sequencing and annotation.</title>
        <authorList>
            <consortium name="The Broad Institute Genomics Platform"/>
            <consortium name="The Broad Institute Genome Sequencing Center for Infectious Disease"/>
            <person name="Wu L."/>
            <person name="Ma J."/>
        </authorList>
    </citation>
    <scope>NUCLEOTIDE SEQUENCE [LARGE SCALE GENOMIC DNA]</scope>
    <source>
        <strain evidence="13">JCM 9458</strain>
    </source>
</reference>
<evidence type="ECO:0000256" key="5">
    <source>
        <dbReference type="ARBA" id="ARBA00022801"/>
    </source>
</evidence>
<gene>
    <name evidence="12" type="ORF">GCM10020369_73120</name>
</gene>
<keyword evidence="8 10" id="KW-0482">Metalloprotease</keyword>
<keyword evidence="9" id="KW-0472">Membrane</keyword>
<keyword evidence="5 10" id="KW-0378">Hydrolase</keyword>
<evidence type="ECO:0000313" key="12">
    <source>
        <dbReference type="EMBL" id="GAA3396436.1"/>
    </source>
</evidence>
<dbReference type="PANTHER" id="PTHR43221:SF3">
    <property type="entry name" value="SLL1280 PROTEIN"/>
    <property type="match status" value="1"/>
</dbReference>
<dbReference type="Gene3D" id="3.30.2010.10">
    <property type="entry name" value="Metalloproteases ('zincins'), catalytic domain"/>
    <property type="match status" value="1"/>
</dbReference>
<evidence type="ECO:0000259" key="11">
    <source>
        <dbReference type="Pfam" id="PF01435"/>
    </source>
</evidence>
<dbReference type="PANTHER" id="PTHR43221">
    <property type="entry name" value="PROTEASE HTPX"/>
    <property type="match status" value="1"/>
</dbReference>
<evidence type="ECO:0000256" key="3">
    <source>
        <dbReference type="ARBA" id="ARBA00022692"/>
    </source>
</evidence>
<dbReference type="Proteomes" id="UP001501676">
    <property type="component" value="Unassembled WGS sequence"/>
</dbReference>
<dbReference type="InterPro" id="IPR001915">
    <property type="entry name" value="Peptidase_M48"/>
</dbReference>
<evidence type="ECO:0000256" key="4">
    <source>
        <dbReference type="ARBA" id="ARBA00022723"/>
    </source>
</evidence>
<comment type="caution">
    <text evidence="12">The sequence shown here is derived from an EMBL/GenBank/DDBJ whole genome shotgun (WGS) entry which is preliminary data.</text>
</comment>
<organism evidence="12 13">
    <name type="scientific">Cryptosporangium minutisporangium</name>
    <dbReference type="NCBI Taxonomy" id="113569"/>
    <lineage>
        <taxon>Bacteria</taxon>
        <taxon>Bacillati</taxon>
        <taxon>Actinomycetota</taxon>
        <taxon>Actinomycetes</taxon>
        <taxon>Cryptosporangiales</taxon>
        <taxon>Cryptosporangiaceae</taxon>
        <taxon>Cryptosporangium</taxon>
    </lineage>
</organism>
<protein>
    <submittedName>
        <fullName evidence="12">M48 family metallopeptidase</fullName>
    </submittedName>
</protein>
<dbReference type="CDD" id="cd07325">
    <property type="entry name" value="M48_Ste24p_like"/>
    <property type="match status" value="1"/>
</dbReference>
<evidence type="ECO:0000256" key="7">
    <source>
        <dbReference type="ARBA" id="ARBA00022989"/>
    </source>
</evidence>
<keyword evidence="7" id="KW-1133">Transmembrane helix</keyword>
<dbReference type="Pfam" id="PF01435">
    <property type="entry name" value="Peptidase_M48"/>
    <property type="match status" value="1"/>
</dbReference>
<keyword evidence="6 10" id="KW-0862">Zinc</keyword>
<evidence type="ECO:0000256" key="6">
    <source>
        <dbReference type="ARBA" id="ARBA00022833"/>
    </source>
</evidence>
<keyword evidence="2 10" id="KW-0645">Protease</keyword>
<comment type="cofactor">
    <cofactor evidence="10">
        <name>Zn(2+)</name>
        <dbReference type="ChEBI" id="CHEBI:29105"/>
    </cofactor>
    <text evidence="10">Binds 1 zinc ion per subunit.</text>
</comment>
<evidence type="ECO:0000256" key="10">
    <source>
        <dbReference type="RuleBase" id="RU003983"/>
    </source>
</evidence>
<sequence>MTVETSTERRRFPGISPRAYEHPADRGALVALRAVPGLPAVLRTMSGALGERRERLLLLASAVRVGPRQFAALDDLRLECAATLDVGPVPEVFVLRNPDPIAMTIGMDTPFIVLSTGLVDLLDTDELRFTIGHEMGHVLSGHAVYRTLLLYLTNASVNLAWFPIGYWGLRAIQLALEEWYRKSELSCDRAGLLCGQDPAAALRTHALLAGATGTDPEELADFLAQSEEYDAAGDIRDSILKLGHLVGRAHPLPALRAAELQRWATSDEYAARLAGEYPRRAYDPEASFTEEFKAAAGAYRDAVASSNDPLAKLVTAAGGRVAEGLSRLRRP</sequence>
<dbReference type="InterPro" id="IPR050083">
    <property type="entry name" value="HtpX_protease"/>
</dbReference>
<evidence type="ECO:0000256" key="2">
    <source>
        <dbReference type="ARBA" id="ARBA00022670"/>
    </source>
</evidence>
<keyword evidence="1" id="KW-1003">Cell membrane</keyword>
<name>A0ABP6TAZ9_9ACTN</name>
<evidence type="ECO:0000313" key="13">
    <source>
        <dbReference type="Proteomes" id="UP001501676"/>
    </source>
</evidence>
<keyword evidence="3" id="KW-0812">Transmembrane</keyword>
<feature type="domain" description="Peptidase M48" evidence="11">
    <location>
        <begin position="68"/>
        <end position="263"/>
    </location>
</feature>
<dbReference type="RefSeq" id="WP_345732873.1">
    <property type="nucleotide sequence ID" value="NZ_BAAAYN010000056.1"/>
</dbReference>
<keyword evidence="13" id="KW-1185">Reference proteome</keyword>